<dbReference type="GO" id="GO:0030139">
    <property type="term" value="C:endocytic vesicle"/>
    <property type="evidence" value="ECO:0007669"/>
    <property type="project" value="TreeGrafter"/>
</dbReference>
<dbReference type="InterPro" id="IPR040108">
    <property type="entry name" value="Laa1/Sip1/HEATR5"/>
</dbReference>
<dbReference type="InParanoid" id="A0A066W6T0"/>
<feature type="region of interest" description="Disordered" evidence="2">
    <location>
        <begin position="89"/>
        <end position="118"/>
    </location>
</feature>
<comment type="caution">
    <text evidence="4">The sequence shown here is derived from an EMBL/GenBank/DDBJ whole genome shotgun (WGS) entry which is preliminary data.</text>
</comment>
<dbReference type="Pfam" id="PF20210">
    <property type="entry name" value="Laa1_Sip1_HTR5"/>
    <property type="match status" value="1"/>
</dbReference>
<dbReference type="GO" id="GO:0005829">
    <property type="term" value="C:cytosol"/>
    <property type="evidence" value="ECO:0007669"/>
    <property type="project" value="GOC"/>
</dbReference>
<accession>A0A066W6T0</accession>
<dbReference type="HOGENOM" id="CLU_000503_0_0_1"/>
<evidence type="ECO:0000256" key="2">
    <source>
        <dbReference type="SAM" id="MobiDB-lite"/>
    </source>
</evidence>
<evidence type="ECO:0000313" key="4">
    <source>
        <dbReference type="EMBL" id="KDN46480.1"/>
    </source>
</evidence>
<evidence type="ECO:0000313" key="5">
    <source>
        <dbReference type="Proteomes" id="UP000027361"/>
    </source>
</evidence>
<comment type="similarity">
    <text evidence="1">Belongs to the HEATR5 family.</text>
</comment>
<dbReference type="GeneID" id="25265996"/>
<dbReference type="Pfam" id="PF25808">
    <property type="entry name" value="TPR_LAA1_C"/>
    <property type="match status" value="1"/>
</dbReference>
<dbReference type="GO" id="GO:0016020">
    <property type="term" value="C:membrane"/>
    <property type="evidence" value="ECO:0007669"/>
    <property type="project" value="TreeGrafter"/>
</dbReference>
<dbReference type="RefSeq" id="XP_013243569.1">
    <property type="nucleotide sequence ID" value="XM_013388115.1"/>
</dbReference>
<protein>
    <recommendedName>
        <fullName evidence="3">LAA1-like C-terminal TPR repeats domain-containing protein</fullName>
    </recommendedName>
</protein>
<dbReference type="GO" id="GO:0042147">
    <property type="term" value="P:retrograde transport, endosome to Golgi"/>
    <property type="evidence" value="ECO:0007669"/>
    <property type="project" value="TreeGrafter"/>
</dbReference>
<dbReference type="FunCoup" id="A0A066W6T0">
    <property type="interactions" value="195"/>
</dbReference>
<dbReference type="GO" id="GO:0008104">
    <property type="term" value="P:intracellular protein localization"/>
    <property type="evidence" value="ECO:0007669"/>
    <property type="project" value="TreeGrafter"/>
</dbReference>
<gene>
    <name evidence="4" type="ORF">K437DRAFT_268128</name>
</gene>
<sequence>MAPTENGASGAPNGTDGVKKDAWLDFMRLDQSKLASAVASEQGEVFVLQWLSKLEKTLKSADRDLIDERQAELEKSLLALTLPTCVQPQRVVPKSPNPQGPGGSSATAFEVPSLTAPHPGRPSRYLLSRCFILVFGSGESRSLFDILQTLLRASSDDPAKLTTGAAIGTVYKGAFAKEGRVAAFYVTGEIFGALGQHVMSLFNDLVTTALQVAKSTFNPVILRYHALLCLKKVLRRGSASLSDQVGKEMLRSLRQGLADKAGAVVRGYAECIMTLNEQTTHLASRNEVEAVLACALKALETADFPTKRVVSELCAMTLALTQQESAPLPTAATKSTGKKKKGDTVADVDDGKIGIPTSAEEASTFRRMMTPTGMFEQLSTAYFRSPTSRKLQAALFDVYAALLTRLGAEWVHLNYELIFKHFAADMPAMLRSNNQRTEFLFLRSGVRILLREFIGERMLGEQGQVAAIQQICTGYIKRWPTLTPGHFPPAKFTLAVALSECTGLLTQLGSTPPQVQDALYAPLIRCASHPSLSVQMSAALCLRTYCDANPMQLTSTITHLLSLLNKDLKALVTGSSSQRVELLRSANGHARGLAAVLCLIPKRPLYTAFDVSVEVLSLSIKLLKDSGNHDLHVSAVQIQVAWTLLSALMSLGPNFVRMHQSQLLTIWRNALPKPTSKDTASSNSGRSEAEWGFLLHVRECTLGCILSFLFHNASELVNLDTSRRIVALLSHALAFVDAFSAQHPNLLQEQTPGVHLGGLTLLDREFLLRRRLMQCFTVLAENPAMEPLESGLLMVALKAFAEPDRYIGSATQAAISASAGNFTSVWSLADGYAFGVSCTIDVDTCSVGQGVQLTPARSRKGRLNRDICEAELDNLQYRPVFGAPEHDIALIYLPSKDSLAAPASTSLVDASIEVFARLFPFQQRNSQIAALEGIAAYLRSPRLDRNPGRQMAVQVNAMAALLGSLRVAATPSANGRLATGFSHEKVSSVMREILQTGLLSTDTATRNAASEAYGRFAAIAGSQLSSVQVQFLVDQVVSNRDPDARAGCALAFGSIYSSLGGLAAGPLTKTVVNVLFSLARDPHPTVHYFSLQALQSVVEAASLSYTQYVTSTLGMLVKLYMQDTHEPEGGSVGSVNLRGDLPAHQSMCRIIDAMLGVLGPDLADSTKIRELLLAMMAEMQLETEDGVVIEATKAYQHFSLFAPGHIDTVHWIGELRRHLVSPRRPFKACAMNALYQLVQKDALTISKVGGDRLAEDFFAELDKDPLLEGVRDVTLSWLRQTAAANPRAWVDLCQRIISTGKGVDKGARPTASLATTSALQDEESASLGIDDGGSSWAASQTSRWRTRLFALQCVHEIFLTLRNAGRLEHFRSPPTEGAFLMSNRVTDLIKMAFIASTASNTDIRQEGLVLLRDVVENFKLTPDPDFPEALMLEQHQAPISSALMPAFTLDSTPEVLASAVQVCASFVGSGIIKDTAGMGRILKQLVAALEASQQVYMSSLGDVQNLTPNASVMLKVAVFTAWAELYLACGSHDYLDKIVKPHASVLVPSWTALLREYARLHSTDVHSAALGRTTVGMNFSAALDSQYAGLSREVVLPYFETSWWRVLHAFSVVMRSDEAQLLEIGPDSDKDKNDAASEEPSSFFFLIYGLAFEILASTSSWKDSMLEARVKRVALQTLQSLSHAKYAGSALLDEALFDELSALCHRMIMTESVTVQIGVMQMLSTLIASYGGRIQNREMVNKCLRSSLYVIDRCRSAPGTTLEKAKLFTFAFSSALEISDLHEESKRNDLLAILVHLYSDLLRDELIDVDLITPTLPSLKALCEHLPSGNLGSLQKAVHGLTSRAVETINNMRSRSAALATRLTKANLLALTVVVTALPSSITLSRAVLEEYTYLISHRISTDDGEISLTASTCARSILLASGRSNVAIRYCAGQLLAGLISGVARRAEELRATTDKHDDKLALVGEEIRVIMGLFGTLPSSIHPALMLTVVPTLLLLCSDEEDINSTSAAHSFAVSQLVTLASTHSAAFKVAAAGLDEQRRSLLESSVRRALLSGAGAHAGRGGAVKPKAGIALRSFGSG</sequence>
<dbReference type="InterPro" id="IPR016024">
    <property type="entry name" value="ARM-type_fold"/>
</dbReference>
<dbReference type="InterPro" id="IPR057981">
    <property type="entry name" value="TPR_LAA1-like_C"/>
</dbReference>
<dbReference type="STRING" id="1037660.A0A066W6T0"/>
<feature type="domain" description="LAA1-like C-terminal TPR repeats" evidence="3">
    <location>
        <begin position="1889"/>
        <end position="2055"/>
    </location>
</feature>
<name>A0A066W6T0_TILAU</name>
<dbReference type="GO" id="GO:0006897">
    <property type="term" value="P:endocytosis"/>
    <property type="evidence" value="ECO:0007669"/>
    <property type="project" value="TreeGrafter"/>
</dbReference>
<dbReference type="OMA" id="YPQVIQE"/>
<dbReference type="SUPFAM" id="SSF48371">
    <property type="entry name" value="ARM repeat"/>
    <property type="match status" value="2"/>
</dbReference>
<proteinExistence type="inferred from homology"/>
<keyword evidence="5" id="KW-1185">Reference proteome</keyword>
<dbReference type="EMBL" id="JMSN01000035">
    <property type="protein sequence ID" value="KDN46480.1"/>
    <property type="molecule type" value="Genomic_DNA"/>
</dbReference>
<dbReference type="PANTHER" id="PTHR21663">
    <property type="entry name" value="HYPOTHETICAL HEAT DOMAIN-CONTAINING"/>
    <property type="match status" value="1"/>
</dbReference>
<evidence type="ECO:0000256" key="1">
    <source>
        <dbReference type="ARBA" id="ARBA00008304"/>
    </source>
</evidence>
<dbReference type="GO" id="GO:0005794">
    <property type="term" value="C:Golgi apparatus"/>
    <property type="evidence" value="ECO:0007669"/>
    <property type="project" value="TreeGrafter"/>
</dbReference>
<reference evidence="4 5" key="1">
    <citation type="submission" date="2014-05" db="EMBL/GenBank/DDBJ databases">
        <title>Draft genome sequence of a rare smut relative, Tilletiaria anomala UBC 951.</title>
        <authorList>
            <consortium name="DOE Joint Genome Institute"/>
            <person name="Toome M."/>
            <person name="Kuo A."/>
            <person name="Henrissat B."/>
            <person name="Lipzen A."/>
            <person name="Tritt A."/>
            <person name="Yoshinaga Y."/>
            <person name="Zane M."/>
            <person name="Barry K."/>
            <person name="Grigoriev I.V."/>
            <person name="Spatafora J.W."/>
            <person name="Aimea M.C."/>
        </authorList>
    </citation>
    <scope>NUCLEOTIDE SEQUENCE [LARGE SCALE GENOMIC DNA]</scope>
    <source>
        <strain evidence="4 5">UBC 951</strain>
    </source>
</reference>
<dbReference type="InterPro" id="IPR046837">
    <property type="entry name" value="Laa1/Sip1/HEATR5-like_HEAT"/>
</dbReference>
<dbReference type="Gene3D" id="1.25.10.10">
    <property type="entry name" value="Leucine-rich Repeat Variant"/>
    <property type="match status" value="3"/>
</dbReference>
<dbReference type="Proteomes" id="UP000027361">
    <property type="component" value="Unassembled WGS sequence"/>
</dbReference>
<dbReference type="InterPro" id="IPR011989">
    <property type="entry name" value="ARM-like"/>
</dbReference>
<organism evidence="4 5">
    <name type="scientific">Tilletiaria anomala (strain ATCC 24038 / CBS 436.72 / UBC 951)</name>
    <dbReference type="NCBI Taxonomy" id="1037660"/>
    <lineage>
        <taxon>Eukaryota</taxon>
        <taxon>Fungi</taxon>
        <taxon>Dikarya</taxon>
        <taxon>Basidiomycota</taxon>
        <taxon>Ustilaginomycotina</taxon>
        <taxon>Exobasidiomycetes</taxon>
        <taxon>Georgefischeriales</taxon>
        <taxon>Tilletiariaceae</taxon>
        <taxon>Tilletiaria</taxon>
    </lineage>
</organism>
<dbReference type="OrthoDB" id="192608at2759"/>
<dbReference type="PANTHER" id="PTHR21663:SF0">
    <property type="entry name" value="HEAT REPEAT-CONTAINING PROTEIN 5B"/>
    <property type="match status" value="1"/>
</dbReference>
<evidence type="ECO:0000259" key="3">
    <source>
        <dbReference type="Pfam" id="PF25808"/>
    </source>
</evidence>